<dbReference type="PANTHER" id="PTHR47760:SF2">
    <property type="entry name" value="G-PROTEIN COUPLED RECEPTOR B0563.6-RELATED"/>
    <property type="match status" value="1"/>
</dbReference>
<protein>
    <submittedName>
        <fullName evidence="2">G_PROTEIN_RECEP_F1_2 domain-containing protein</fullName>
    </submittedName>
</protein>
<dbReference type="Gene3D" id="1.20.1070.10">
    <property type="entry name" value="Rhodopsin 7-helix transmembrane proteins"/>
    <property type="match status" value="1"/>
</dbReference>
<dbReference type="AlphaFoldDB" id="A0A183D1D9"/>
<accession>A0A183D1D9</accession>
<feature type="transmembrane region" description="Helical" evidence="1">
    <location>
        <begin position="12"/>
        <end position="35"/>
    </location>
</feature>
<dbReference type="WBParaSite" id="GPUH_0000253501-mRNA-1">
    <property type="protein sequence ID" value="GPUH_0000253501-mRNA-1"/>
    <property type="gene ID" value="GPUH_0000253501"/>
</dbReference>
<keyword evidence="1" id="KW-0472">Membrane</keyword>
<evidence type="ECO:0000313" key="2">
    <source>
        <dbReference type="WBParaSite" id="GPUH_0000253501-mRNA-1"/>
    </source>
</evidence>
<sequence length="115" mass="12959">LMTLASKRLRAVSYMYLRALAVADLLCMIFVLVFVSGEIVQRAGIPLNHSPIYGFYQAHLMLSLINWALATVSACFRIAVLVKQVKQACKAGMKREEQPHLKLPHFIHKPDQPPD</sequence>
<proteinExistence type="predicted"/>
<feature type="transmembrane region" description="Helical" evidence="1">
    <location>
        <begin position="55"/>
        <end position="80"/>
    </location>
</feature>
<dbReference type="InterPro" id="IPR053093">
    <property type="entry name" value="GPCR-like"/>
</dbReference>
<reference evidence="2" key="1">
    <citation type="submission" date="2016-06" db="UniProtKB">
        <authorList>
            <consortium name="WormBaseParasite"/>
        </authorList>
    </citation>
    <scope>IDENTIFICATION</scope>
</reference>
<organism evidence="2">
    <name type="scientific">Gongylonema pulchrum</name>
    <dbReference type="NCBI Taxonomy" id="637853"/>
    <lineage>
        <taxon>Eukaryota</taxon>
        <taxon>Metazoa</taxon>
        <taxon>Ecdysozoa</taxon>
        <taxon>Nematoda</taxon>
        <taxon>Chromadorea</taxon>
        <taxon>Rhabditida</taxon>
        <taxon>Spirurina</taxon>
        <taxon>Spiruromorpha</taxon>
        <taxon>Spiruroidea</taxon>
        <taxon>Gongylonematidae</taxon>
        <taxon>Gongylonema</taxon>
    </lineage>
</organism>
<name>A0A183D1D9_9BILA</name>
<dbReference type="PANTHER" id="PTHR47760">
    <property type="entry name" value="G-PROTEIN COUPLED RECEPTOR B0563.6-LIKE PROTEIN-RELATED"/>
    <property type="match status" value="1"/>
</dbReference>
<keyword evidence="1" id="KW-1133">Transmembrane helix</keyword>
<evidence type="ECO:0000256" key="1">
    <source>
        <dbReference type="SAM" id="Phobius"/>
    </source>
</evidence>
<keyword evidence="1" id="KW-0812">Transmembrane</keyword>